<keyword evidence="2" id="KW-1185">Reference proteome</keyword>
<accession>A0ABP0V6T2</accession>
<gene>
    <name evidence="1" type="ORF">CSSPJE1EN1_LOCUS25521</name>
</gene>
<evidence type="ECO:0000313" key="2">
    <source>
        <dbReference type="Proteomes" id="UP001497444"/>
    </source>
</evidence>
<protein>
    <submittedName>
        <fullName evidence="1">Uncharacterized protein</fullName>
    </submittedName>
</protein>
<dbReference type="EMBL" id="CAXAQS010000120">
    <property type="protein sequence ID" value="CAK9250143.1"/>
    <property type="molecule type" value="Genomic_DNA"/>
</dbReference>
<sequence>TPLIDAQQRYLKRDETVEDYFQDKMRLLRQTKLSDEEMVQQLTHGTPISWRMSLAAARPADPHAWIEVAQQIEACQKAQFRRQSTIKSH</sequence>
<proteinExistence type="predicted"/>
<reference evidence="1" key="1">
    <citation type="submission" date="2024-02" db="EMBL/GenBank/DDBJ databases">
        <authorList>
            <consortium name="ELIXIR-Norway"/>
            <consortium name="Elixir Norway"/>
        </authorList>
    </citation>
    <scope>NUCLEOTIDE SEQUENCE</scope>
</reference>
<evidence type="ECO:0000313" key="1">
    <source>
        <dbReference type="EMBL" id="CAK9250143.1"/>
    </source>
</evidence>
<name>A0ABP0V6T2_9BRYO</name>
<organism evidence="1 2">
    <name type="scientific">Sphagnum jensenii</name>
    <dbReference type="NCBI Taxonomy" id="128206"/>
    <lineage>
        <taxon>Eukaryota</taxon>
        <taxon>Viridiplantae</taxon>
        <taxon>Streptophyta</taxon>
        <taxon>Embryophyta</taxon>
        <taxon>Bryophyta</taxon>
        <taxon>Sphagnophytina</taxon>
        <taxon>Sphagnopsida</taxon>
        <taxon>Sphagnales</taxon>
        <taxon>Sphagnaceae</taxon>
        <taxon>Sphagnum</taxon>
    </lineage>
</organism>
<feature type="non-terminal residue" evidence="1">
    <location>
        <position position="1"/>
    </location>
</feature>
<dbReference type="Proteomes" id="UP001497444">
    <property type="component" value="Unassembled WGS sequence"/>
</dbReference>
<comment type="caution">
    <text evidence="1">The sequence shown here is derived from an EMBL/GenBank/DDBJ whole genome shotgun (WGS) entry which is preliminary data.</text>
</comment>
<feature type="non-terminal residue" evidence="1">
    <location>
        <position position="89"/>
    </location>
</feature>